<dbReference type="InterPro" id="IPR010982">
    <property type="entry name" value="Lambda_DNA-bd_dom_sf"/>
</dbReference>
<evidence type="ECO:0000313" key="5">
    <source>
        <dbReference type="EMBL" id="MCS2609193.1"/>
    </source>
</evidence>
<protein>
    <submittedName>
        <fullName evidence="5">Substrate-binding domain-containing protein</fullName>
    </submittedName>
</protein>
<evidence type="ECO:0000256" key="2">
    <source>
        <dbReference type="ARBA" id="ARBA00023125"/>
    </source>
</evidence>
<evidence type="ECO:0000313" key="6">
    <source>
        <dbReference type="Proteomes" id="UP001165542"/>
    </source>
</evidence>
<dbReference type="Pfam" id="PF13377">
    <property type="entry name" value="Peripla_BP_3"/>
    <property type="match status" value="1"/>
</dbReference>
<keyword evidence="1" id="KW-0805">Transcription regulation</keyword>
<dbReference type="InterPro" id="IPR046335">
    <property type="entry name" value="LacI/GalR-like_sensor"/>
</dbReference>
<sequence>MLAYTVLPMVFTPPTRATLIEVARLAGTSKTSVSRFFGPERDKLSPTLQARIEGAAAALDYRPNLMARSLKGSGSRLLGLLVADIRNPYSVAVMHGAEMLCRQHGYALIVANTDNDDAREQDLLDALDAYRVEGVILNATGLPERQLAPLRDRALPLVLLDRDLGLPELDVIGLDDEGAIDMALDHLHAKGYRAVLYVGEAPERASSRRARLERFEARSQMLAMAASSVIAGKDAEPTLEVAIEAFVARHSATPCAVLAANGNVTLAVAHAFRALGLTMGPVGFMGIDDMPWCALVGPGITTLAQPTEAIGQAAAACLLNRLMPLDLAFQYRHRPTLIARGSTQRI</sequence>
<dbReference type="SUPFAM" id="SSF47413">
    <property type="entry name" value="lambda repressor-like DNA-binding domains"/>
    <property type="match status" value="1"/>
</dbReference>
<dbReference type="Gene3D" id="1.10.260.40">
    <property type="entry name" value="lambda repressor-like DNA-binding domains"/>
    <property type="match status" value="1"/>
</dbReference>
<keyword evidence="3" id="KW-0804">Transcription</keyword>
<dbReference type="SUPFAM" id="SSF53822">
    <property type="entry name" value="Periplasmic binding protein-like I"/>
    <property type="match status" value="1"/>
</dbReference>
<keyword evidence="2" id="KW-0238">DNA-binding</keyword>
<dbReference type="PROSITE" id="PS50932">
    <property type="entry name" value="HTH_LACI_2"/>
    <property type="match status" value="1"/>
</dbReference>
<dbReference type="CDD" id="cd01392">
    <property type="entry name" value="HTH_LacI"/>
    <property type="match status" value="1"/>
</dbReference>
<dbReference type="PANTHER" id="PTHR30146:SF145">
    <property type="entry name" value="RIBOSE OPERON REPRESSOR"/>
    <property type="match status" value="1"/>
</dbReference>
<keyword evidence="6" id="KW-1185">Reference proteome</keyword>
<proteinExistence type="predicted"/>
<dbReference type="InterPro" id="IPR000843">
    <property type="entry name" value="HTH_LacI"/>
</dbReference>
<evidence type="ECO:0000259" key="4">
    <source>
        <dbReference type="PROSITE" id="PS50932"/>
    </source>
</evidence>
<dbReference type="InterPro" id="IPR028082">
    <property type="entry name" value="Peripla_BP_I"/>
</dbReference>
<dbReference type="Proteomes" id="UP001165542">
    <property type="component" value="Unassembled WGS sequence"/>
</dbReference>
<organism evidence="5 6">
    <name type="scientific">Halomonas dongshanensis</name>
    <dbReference type="NCBI Taxonomy" id="2890835"/>
    <lineage>
        <taxon>Bacteria</taxon>
        <taxon>Pseudomonadati</taxon>
        <taxon>Pseudomonadota</taxon>
        <taxon>Gammaproteobacteria</taxon>
        <taxon>Oceanospirillales</taxon>
        <taxon>Halomonadaceae</taxon>
        <taxon>Halomonas</taxon>
    </lineage>
</organism>
<dbReference type="SMART" id="SM00354">
    <property type="entry name" value="HTH_LACI"/>
    <property type="match status" value="1"/>
</dbReference>
<gene>
    <name evidence="5" type="ORF">LLY24_07675</name>
</gene>
<dbReference type="EMBL" id="JAJISC010000003">
    <property type="protein sequence ID" value="MCS2609193.1"/>
    <property type="molecule type" value="Genomic_DNA"/>
</dbReference>
<dbReference type="CDD" id="cd06283">
    <property type="entry name" value="PBP1_RegR_EndR_KdgR-like"/>
    <property type="match status" value="1"/>
</dbReference>
<dbReference type="Gene3D" id="3.40.50.2300">
    <property type="match status" value="2"/>
</dbReference>
<name>A0ABT2EC89_9GAMM</name>
<comment type="caution">
    <text evidence="5">The sequence shown here is derived from an EMBL/GenBank/DDBJ whole genome shotgun (WGS) entry which is preliminary data.</text>
</comment>
<evidence type="ECO:0000256" key="3">
    <source>
        <dbReference type="ARBA" id="ARBA00023163"/>
    </source>
</evidence>
<feature type="domain" description="HTH lacI-type" evidence="4">
    <location>
        <begin position="17"/>
        <end position="72"/>
    </location>
</feature>
<reference evidence="5" key="1">
    <citation type="submission" date="2021-11" db="EMBL/GenBank/DDBJ databases">
        <title>Halomonas sp., isolated from a coastal aquaculture zone in Dongshan Bay.</title>
        <authorList>
            <person name="Lin W."/>
        </authorList>
    </citation>
    <scope>NUCLEOTIDE SEQUENCE</scope>
    <source>
        <strain evidence="5">Yzlin-01</strain>
    </source>
</reference>
<evidence type="ECO:0000256" key="1">
    <source>
        <dbReference type="ARBA" id="ARBA00023015"/>
    </source>
</evidence>
<accession>A0ABT2EC89</accession>
<dbReference type="PANTHER" id="PTHR30146">
    <property type="entry name" value="LACI-RELATED TRANSCRIPTIONAL REPRESSOR"/>
    <property type="match status" value="1"/>
</dbReference>
<dbReference type="Pfam" id="PF00356">
    <property type="entry name" value="LacI"/>
    <property type="match status" value="1"/>
</dbReference>